<keyword evidence="4" id="KW-0812">Transmembrane</keyword>
<dbReference type="SUPFAM" id="SSF52172">
    <property type="entry name" value="CheY-like"/>
    <property type="match status" value="1"/>
</dbReference>
<proteinExistence type="predicted"/>
<dbReference type="Gene3D" id="3.30.565.10">
    <property type="entry name" value="Histidine kinase-like ATPase, C-terminal domain"/>
    <property type="match status" value="1"/>
</dbReference>
<gene>
    <name evidence="7" type="ORF">PQR62_12965</name>
</gene>
<evidence type="ECO:0000313" key="8">
    <source>
        <dbReference type="Proteomes" id="UP001629246"/>
    </source>
</evidence>
<dbReference type="PANTHER" id="PTHR43065">
    <property type="entry name" value="SENSOR HISTIDINE KINASE"/>
    <property type="match status" value="1"/>
</dbReference>
<feature type="domain" description="Histidine kinase" evidence="5">
    <location>
        <begin position="337"/>
        <end position="551"/>
    </location>
</feature>
<feature type="modified residue" description="4-aspartylphosphate" evidence="3">
    <location>
        <position position="619"/>
    </location>
</feature>
<evidence type="ECO:0000256" key="4">
    <source>
        <dbReference type="SAM" id="Phobius"/>
    </source>
</evidence>
<comment type="catalytic activity">
    <reaction evidence="1">
        <text>ATP + protein L-histidine = ADP + protein N-phospho-L-histidine.</text>
        <dbReference type="EC" id="2.7.13.3"/>
    </reaction>
</comment>
<dbReference type="Pfam" id="PF00072">
    <property type="entry name" value="Response_reg"/>
    <property type="match status" value="1"/>
</dbReference>
<dbReference type="InterPro" id="IPR011006">
    <property type="entry name" value="CheY-like_superfamily"/>
</dbReference>
<dbReference type="SMART" id="SM00387">
    <property type="entry name" value="HATPase_c"/>
    <property type="match status" value="1"/>
</dbReference>
<dbReference type="SMART" id="SM00448">
    <property type="entry name" value="REC"/>
    <property type="match status" value="1"/>
</dbReference>
<evidence type="ECO:0000256" key="1">
    <source>
        <dbReference type="ARBA" id="ARBA00000085"/>
    </source>
</evidence>
<keyword evidence="4" id="KW-1133">Transmembrane helix</keyword>
<dbReference type="PROSITE" id="PS50109">
    <property type="entry name" value="HIS_KIN"/>
    <property type="match status" value="1"/>
</dbReference>
<dbReference type="InterPro" id="IPR054327">
    <property type="entry name" value="His-kinase-like_sensor"/>
</dbReference>
<dbReference type="PROSITE" id="PS50110">
    <property type="entry name" value="RESPONSE_REGULATORY"/>
    <property type="match status" value="1"/>
</dbReference>
<dbReference type="InterPro" id="IPR004358">
    <property type="entry name" value="Sig_transdc_His_kin-like_C"/>
</dbReference>
<dbReference type="Gene3D" id="3.40.50.2300">
    <property type="match status" value="1"/>
</dbReference>
<dbReference type="Proteomes" id="UP001629246">
    <property type="component" value="Unassembled WGS sequence"/>
</dbReference>
<dbReference type="CDD" id="cd00156">
    <property type="entry name" value="REC"/>
    <property type="match status" value="1"/>
</dbReference>
<evidence type="ECO:0000259" key="6">
    <source>
        <dbReference type="PROSITE" id="PS50110"/>
    </source>
</evidence>
<dbReference type="RefSeq" id="WP_408158363.1">
    <property type="nucleotide sequence ID" value="NZ_JAQQFM010000005.1"/>
</dbReference>
<feature type="domain" description="Response regulatory" evidence="6">
    <location>
        <begin position="570"/>
        <end position="682"/>
    </location>
</feature>
<dbReference type="EC" id="2.7.13.3" evidence="2"/>
<evidence type="ECO:0000256" key="2">
    <source>
        <dbReference type="ARBA" id="ARBA00012438"/>
    </source>
</evidence>
<dbReference type="InterPro" id="IPR005467">
    <property type="entry name" value="His_kinase_dom"/>
</dbReference>
<organism evidence="7 8">
    <name type="scientific">Herbaspirillum lusitanum</name>
    <dbReference type="NCBI Taxonomy" id="213312"/>
    <lineage>
        <taxon>Bacteria</taxon>
        <taxon>Pseudomonadati</taxon>
        <taxon>Pseudomonadota</taxon>
        <taxon>Betaproteobacteria</taxon>
        <taxon>Burkholderiales</taxon>
        <taxon>Oxalobacteraceae</taxon>
        <taxon>Herbaspirillum</taxon>
    </lineage>
</organism>
<dbReference type="PRINTS" id="PR00344">
    <property type="entry name" value="BCTRLSENSOR"/>
</dbReference>
<keyword evidence="8" id="KW-1185">Reference proteome</keyword>
<dbReference type="InterPro" id="IPR003594">
    <property type="entry name" value="HATPase_dom"/>
</dbReference>
<dbReference type="EMBL" id="JAQQFM010000005">
    <property type="protein sequence ID" value="MFL9925181.1"/>
    <property type="molecule type" value="Genomic_DNA"/>
</dbReference>
<dbReference type="CDD" id="cd12915">
    <property type="entry name" value="PDC2_DGC_like"/>
    <property type="match status" value="1"/>
</dbReference>
<dbReference type="SUPFAM" id="SSF55874">
    <property type="entry name" value="ATPase domain of HSP90 chaperone/DNA topoisomerase II/histidine kinase"/>
    <property type="match status" value="1"/>
</dbReference>
<dbReference type="Pfam" id="PF22588">
    <property type="entry name" value="dCache_1_like"/>
    <property type="match status" value="1"/>
</dbReference>
<sequence>MLLLSVVISFALLAVLGIVQWRELQEQARLSAERAAVVAREHADKVFELDASLNARIEELLGVMDDAQIRADEKSIHAKLQRMISGLPQIIAVAVIGQKGDLLAHSRDYPAPAVSIADRNDFIAIRQGGGESISSVMVGRQVTQALFNDSVARRSESGEFLGMILVSLDPDYFLSFYKEMLPGLMHQSLSLVRKDGYILVRYPKLINAVPKVPPGAPFMRGISQNPLFGTVSGSSPLDGDNKIISYRRVTNHDVYVVSARSLSEVWRSWFQYMSLAAALLLVPSALLWAIIIFAIRRVRDQKIAWQRWQQEVALRHKIESDLRESQKFDALGKLLGRVAHDFNNCLMVIATGMQIIRLKRVPAIEKQIDAIERSIKSGEQLTRQLLGVSRRQPLKPEVFALQTKISEWQLLLFNTVGAHRCSIEVAPDTWPVCVDAVEMQLALINILVNARDASNADGRIALHIENVRRPGDARMQEHFVCISIADQGTGMSEETRTQAFDPLFTTKEAGKGTGLGLSQVRNFARTAGGHVLIESTLGSGTRVSIYLPPAEGVPLNHADAPAAPQIRPLDILLVEDNLDVAEGIVALLESVGHSITHLSNALDAEEFLAHQRVDAVISDIHMPGGITGIALAKKLHINFPALPVILISGYAEDLQAAVNAGFSVISKPFTLESINLQLAAQVK</sequence>
<dbReference type="Gene3D" id="3.30.450.20">
    <property type="entry name" value="PAS domain"/>
    <property type="match status" value="2"/>
</dbReference>
<reference evidence="7 8" key="1">
    <citation type="journal article" date="2024" name="Chem. Sci.">
        <title>Discovery of megapolipeptins by genome mining of a Burkholderiales bacteria collection.</title>
        <authorList>
            <person name="Paulo B.S."/>
            <person name="Recchia M.J.J."/>
            <person name="Lee S."/>
            <person name="Fergusson C.H."/>
            <person name="Romanowski S.B."/>
            <person name="Hernandez A."/>
            <person name="Krull N."/>
            <person name="Liu D.Y."/>
            <person name="Cavanagh H."/>
            <person name="Bos A."/>
            <person name="Gray C.A."/>
            <person name="Murphy B.T."/>
            <person name="Linington R.G."/>
            <person name="Eustaquio A.S."/>
        </authorList>
    </citation>
    <scope>NUCLEOTIDE SEQUENCE [LARGE SCALE GENOMIC DNA]</scope>
    <source>
        <strain evidence="7 8">RL21-008-BIB-A</strain>
    </source>
</reference>
<dbReference type="Gene3D" id="1.10.287.130">
    <property type="match status" value="1"/>
</dbReference>
<keyword evidence="3" id="KW-0597">Phosphoprotein</keyword>
<evidence type="ECO:0000259" key="5">
    <source>
        <dbReference type="PROSITE" id="PS50109"/>
    </source>
</evidence>
<evidence type="ECO:0000313" key="7">
    <source>
        <dbReference type="EMBL" id="MFL9925181.1"/>
    </source>
</evidence>
<keyword evidence="4" id="KW-0472">Membrane</keyword>
<feature type="transmembrane region" description="Helical" evidence="4">
    <location>
        <begin position="269"/>
        <end position="295"/>
    </location>
</feature>
<dbReference type="PANTHER" id="PTHR43065:SF49">
    <property type="entry name" value="HISTIDINE KINASE"/>
    <property type="match status" value="1"/>
</dbReference>
<dbReference type="CDD" id="cd12914">
    <property type="entry name" value="PDC1_DGC_like"/>
    <property type="match status" value="1"/>
</dbReference>
<dbReference type="InterPro" id="IPR001789">
    <property type="entry name" value="Sig_transdc_resp-reg_receiver"/>
</dbReference>
<evidence type="ECO:0000256" key="3">
    <source>
        <dbReference type="PROSITE-ProRule" id="PRU00169"/>
    </source>
</evidence>
<protein>
    <recommendedName>
        <fullName evidence="2">histidine kinase</fullName>
        <ecNumber evidence="2">2.7.13.3</ecNumber>
    </recommendedName>
</protein>
<accession>A0ABW9A8G0</accession>
<dbReference type="Pfam" id="PF02518">
    <property type="entry name" value="HATPase_c"/>
    <property type="match status" value="1"/>
</dbReference>
<comment type="caution">
    <text evidence="7">The sequence shown here is derived from an EMBL/GenBank/DDBJ whole genome shotgun (WGS) entry which is preliminary data.</text>
</comment>
<dbReference type="InterPro" id="IPR036890">
    <property type="entry name" value="HATPase_C_sf"/>
</dbReference>
<name>A0ABW9A8G0_9BURK</name>